<accession>A0A0N8TC27</accession>
<dbReference type="EMBL" id="LJRQ01000303">
    <property type="protein sequence ID" value="KPZ09625.1"/>
    <property type="molecule type" value="Genomic_DNA"/>
</dbReference>
<evidence type="ECO:0000313" key="2">
    <source>
        <dbReference type="Proteomes" id="UP000050266"/>
    </source>
</evidence>
<name>A0A0N8TC27_PSEA0</name>
<dbReference type="AlphaFoldDB" id="A0A0N8TC27"/>
<dbReference type="SUPFAM" id="SSF159501">
    <property type="entry name" value="EreA/ChaN-like"/>
    <property type="match status" value="2"/>
</dbReference>
<evidence type="ECO:0008006" key="3">
    <source>
        <dbReference type="Google" id="ProtNLM"/>
    </source>
</evidence>
<dbReference type="Gene3D" id="3.40.50.11550">
    <property type="match status" value="2"/>
</dbReference>
<dbReference type="CDD" id="cd14729">
    <property type="entry name" value="RtxA-like"/>
    <property type="match status" value="2"/>
</dbReference>
<sequence length="785" mass="88180">MRGGGLDGPGNYRPLPEDAAAGSLNTLIDYEMPSTMRAHLDIVISKEVFDPTGAGLEIYFETYFTEIRQTFTAFREKLYQDAQAFFARFSPPPRPTLPAYGLPGRVETLIEHIFTHSNGLVFSEAPKSVASKRLLLLNMPLLAEQRVEVLYIEHLLTDKHLRKLARYRQLGKKSRSGSHELKYYLHDVNRGALNNSSSEYDYYHLIKEAHRHGIEVRPFSSSISYPFFGHSVLAAADDPAAASKMSNFFGHRLISQDIAPGSSKRWVALLDQKLATTHDQVPGIAEMQGVVSVHVQDIPAGRPTRISEGTDGPHQNTPTRCDFTIAFADPALPGIPLPPATPVDDMLIRELRGSVAEGEHWAGQYGFVHGENTTWLRVPPEEWTADSPMTAIQQSLADATYEMPLDTRTTLHTLANFERKGLDMEYFFEDTKLDTVRNTFAQRRKNLQKDAATIRSAQLPPRPTLPAIEPQTSTAGLLETLYRHTEGIVIGESHFSVSSKKLIIDNLPLLARQNVKTLYMEHLLTDLHQADLDRFFETGQMSKTLLHDLKILDRGHHTDPDKVYNFEQLIIKARQYGLEVRAIDCASSYHLKGIAREESITRQQMMNYFASRTIRRHQDVMGSNKWIALVGNSHSNTYQGVVPGIAELQGGIGLRVIDVAPGKSTGVVPDPGELVTGGITNEQVYIKGDYRVAMEVSRPESARLLSIDQRLFKPGMFLVQQGEGDLQTIVHRARDTWIHRTPVQRNAEGKLYLERVRWPRIHLKPFDDMDALVTALEAMNLTRIA</sequence>
<dbReference type="PATRIC" id="fig|251720.4.peg.1334"/>
<gene>
    <name evidence="1" type="ORF">ALO41_01017</name>
</gene>
<reference evidence="1 2" key="1">
    <citation type="submission" date="2015-09" db="EMBL/GenBank/DDBJ databases">
        <title>Genome announcement of multiple Pseudomonas syringae strains.</title>
        <authorList>
            <person name="Thakur S."/>
            <person name="Wang P.W."/>
            <person name="Gong Y."/>
            <person name="Weir B.S."/>
            <person name="Guttman D.S."/>
        </authorList>
    </citation>
    <scope>NUCLEOTIDE SEQUENCE [LARGE SCALE GENOMIC DNA]</scope>
    <source>
        <strain evidence="1 2">ICMP3962</strain>
    </source>
</reference>
<dbReference type="Proteomes" id="UP000050266">
    <property type="component" value="Unassembled WGS sequence"/>
</dbReference>
<proteinExistence type="predicted"/>
<protein>
    <recommendedName>
        <fullName evidence="3">Type III effector HopAC1</fullName>
    </recommendedName>
</protein>
<comment type="caution">
    <text evidence="1">The sequence shown here is derived from an EMBL/GenBank/DDBJ whole genome shotgun (WGS) entry which is preliminary data.</text>
</comment>
<organism evidence="1 2">
    <name type="scientific">Pseudomonas amygdali pv. ulmi</name>
    <dbReference type="NCBI Taxonomy" id="251720"/>
    <lineage>
        <taxon>Bacteria</taxon>
        <taxon>Pseudomonadati</taxon>
        <taxon>Pseudomonadota</taxon>
        <taxon>Gammaproteobacteria</taxon>
        <taxon>Pseudomonadales</taxon>
        <taxon>Pseudomonadaceae</taxon>
        <taxon>Pseudomonas</taxon>
        <taxon>Pseudomonas amygdali</taxon>
    </lineage>
</organism>
<evidence type="ECO:0000313" key="1">
    <source>
        <dbReference type="EMBL" id="KPZ09625.1"/>
    </source>
</evidence>